<organism evidence="3">
    <name type="scientific">Aureococcus anophagefferens</name>
    <name type="common">Harmful bloom alga</name>
    <dbReference type="NCBI Taxonomy" id="44056"/>
    <lineage>
        <taxon>Eukaryota</taxon>
        <taxon>Sar</taxon>
        <taxon>Stramenopiles</taxon>
        <taxon>Ochrophyta</taxon>
        <taxon>Pelagophyceae</taxon>
        <taxon>Pelagomonadales</taxon>
        <taxon>Pelagomonadaceae</taxon>
        <taxon>Aureococcus</taxon>
    </lineage>
</organism>
<dbReference type="Pfam" id="PF00501">
    <property type="entry name" value="AMP-binding"/>
    <property type="match status" value="2"/>
</dbReference>
<evidence type="ECO:0000313" key="3">
    <source>
        <dbReference type="Proteomes" id="UP000002729"/>
    </source>
</evidence>
<accession>F0YM39</accession>
<feature type="domain" description="AMP-dependent synthetase/ligase" evidence="1">
    <location>
        <begin position="347"/>
        <end position="376"/>
    </location>
</feature>
<evidence type="ECO:0000259" key="1">
    <source>
        <dbReference type="Pfam" id="PF00501"/>
    </source>
</evidence>
<keyword evidence="3" id="KW-1185">Reference proteome</keyword>
<dbReference type="eggNOG" id="KOG1178">
    <property type="taxonomic scope" value="Eukaryota"/>
</dbReference>
<dbReference type="InterPro" id="IPR020845">
    <property type="entry name" value="AMP-binding_CS"/>
</dbReference>
<evidence type="ECO:0000313" key="2">
    <source>
        <dbReference type="EMBL" id="EGB03809.1"/>
    </source>
</evidence>
<dbReference type="SUPFAM" id="SSF56801">
    <property type="entry name" value="Acetyl-CoA synthetase-like"/>
    <property type="match status" value="1"/>
</dbReference>
<dbReference type="InterPro" id="IPR042099">
    <property type="entry name" value="ANL_N_sf"/>
</dbReference>
<dbReference type="GO" id="GO:0016746">
    <property type="term" value="F:acyltransferase activity"/>
    <property type="evidence" value="ECO:0007669"/>
    <property type="project" value="InterPro"/>
</dbReference>
<dbReference type="Proteomes" id="UP000002729">
    <property type="component" value="Unassembled WGS sequence"/>
</dbReference>
<dbReference type="Gene3D" id="3.40.50.12780">
    <property type="entry name" value="N-terminal domain of ligase-like"/>
    <property type="match status" value="2"/>
</dbReference>
<dbReference type="GO" id="GO:0031177">
    <property type="term" value="F:phosphopantetheine binding"/>
    <property type="evidence" value="ECO:0007669"/>
    <property type="project" value="TreeGrafter"/>
</dbReference>
<dbReference type="RefSeq" id="XP_009041467.1">
    <property type="nucleotide sequence ID" value="XM_009043219.1"/>
</dbReference>
<dbReference type="InterPro" id="IPR045851">
    <property type="entry name" value="AMP-bd_C_sf"/>
</dbReference>
<dbReference type="InterPro" id="IPR016039">
    <property type="entry name" value="Thiolase-like"/>
</dbReference>
<dbReference type="GO" id="GO:0005737">
    <property type="term" value="C:cytoplasm"/>
    <property type="evidence" value="ECO:0007669"/>
    <property type="project" value="TreeGrafter"/>
</dbReference>
<reference evidence="2 3" key="1">
    <citation type="journal article" date="2011" name="Proc. Natl. Acad. Sci. U.S.A.">
        <title>Niche of harmful alga Aureococcus anophagefferens revealed through ecogenomics.</title>
        <authorList>
            <person name="Gobler C.J."/>
            <person name="Berry D.L."/>
            <person name="Dyhrman S.T."/>
            <person name="Wilhelm S.W."/>
            <person name="Salamov A."/>
            <person name="Lobanov A.V."/>
            <person name="Zhang Y."/>
            <person name="Collier J.L."/>
            <person name="Wurch L.L."/>
            <person name="Kustka A.B."/>
            <person name="Dill B.D."/>
            <person name="Shah M."/>
            <person name="VerBerkmoes N.C."/>
            <person name="Kuo A."/>
            <person name="Terry A."/>
            <person name="Pangilinan J."/>
            <person name="Lindquist E.A."/>
            <person name="Lucas S."/>
            <person name="Paulsen I.T."/>
            <person name="Hattenrath-Lehmann T.K."/>
            <person name="Talmage S.C."/>
            <person name="Walker E.A."/>
            <person name="Koch F."/>
            <person name="Burson A.M."/>
            <person name="Marcoval M.A."/>
            <person name="Tang Y.Z."/>
            <person name="Lecleir G.R."/>
            <person name="Coyne K.J."/>
            <person name="Berg G.M."/>
            <person name="Bertrand E.M."/>
            <person name="Saito M.A."/>
            <person name="Gladyshev V.N."/>
            <person name="Grigoriev I.V."/>
        </authorList>
    </citation>
    <scope>NUCLEOTIDE SEQUENCE [LARGE SCALE GENOMIC DNA]</scope>
    <source>
        <strain evidence="3">CCMP 1984</strain>
    </source>
</reference>
<dbReference type="Gene3D" id="3.40.47.10">
    <property type="match status" value="1"/>
</dbReference>
<dbReference type="SUPFAM" id="SSF53901">
    <property type="entry name" value="Thiolase-like"/>
    <property type="match status" value="1"/>
</dbReference>
<dbReference type="AlphaFoldDB" id="F0YM39"/>
<dbReference type="EMBL" id="GL833160">
    <property type="protein sequence ID" value="EGB03809.1"/>
    <property type="molecule type" value="Genomic_DNA"/>
</dbReference>
<dbReference type="KEGG" id="aaf:AURANDRAFT_67701"/>
<dbReference type="PANTHER" id="PTHR45527">
    <property type="entry name" value="NONRIBOSOMAL PEPTIDE SYNTHETASE"/>
    <property type="match status" value="1"/>
</dbReference>
<gene>
    <name evidence="2" type="ORF">AURANDRAFT_67701</name>
</gene>
<dbReference type="InterPro" id="IPR000873">
    <property type="entry name" value="AMP-dep_synth/lig_dom"/>
</dbReference>
<dbReference type="PROSITE" id="PS00455">
    <property type="entry name" value="AMP_BINDING"/>
    <property type="match status" value="1"/>
</dbReference>
<protein>
    <recommendedName>
        <fullName evidence="1">AMP-dependent synthetase/ligase domain-containing protein</fullName>
    </recommendedName>
</protein>
<dbReference type="PANTHER" id="PTHR45527:SF1">
    <property type="entry name" value="FATTY ACID SYNTHASE"/>
    <property type="match status" value="1"/>
</dbReference>
<dbReference type="GO" id="GO:0044550">
    <property type="term" value="P:secondary metabolite biosynthetic process"/>
    <property type="evidence" value="ECO:0007669"/>
    <property type="project" value="TreeGrafter"/>
</dbReference>
<dbReference type="GeneID" id="20226382"/>
<feature type="domain" description="AMP-dependent synthetase/ligase" evidence="1">
    <location>
        <begin position="380"/>
        <end position="504"/>
    </location>
</feature>
<name>F0YM39_AURAN</name>
<dbReference type="GO" id="GO:0043041">
    <property type="term" value="P:amino acid activation for nonribosomal peptide biosynthetic process"/>
    <property type="evidence" value="ECO:0007669"/>
    <property type="project" value="TreeGrafter"/>
</dbReference>
<proteinExistence type="predicted"/>
<dbReference type="OrthoDB" id="78868at2759"/>
<dbReference type="InParanoid" id="F0YM39"/>
<sequence length="857" mass="92762">MDPQQKLVLHVGYLTFEQRHTQVSSLCAHHGGDFAMGIFVGVEPSGLQALERVGAAVGALCEHNDGIKRSVECTSSKANIGHLEASAAAASLTSLTLVHLGTSAVFGNTQLNSMPADVTLVESGDAKDSSLSSLARLSSFGFSGTIAHGALSSTLVYPITVAIEIANSLPNLPRDPSYQTMYQSLFFWQLTDRVMDGAWGDALHIEYNRDLFQASTAERFVLYFKTLVTSFVKAGDSDLVWKLNYLGEEERNTLLYSFNEMKPANSPLQNRHCTHLRDRQWNAVWLHDHMIGHAIPDMVVALQVSKSIEMAVAILGEASWFVMQGALTFSRKGNMTIISSVYLRQFSTTARHLVYVIYTSGSTGKPKGVLVEHAGVCLGVHGGTCVFLESGLSLIDLDDSLKFTILYDVPSVMALVTVPQNVALVQVIGEELSHSLVANLPVGVALWNWYGPTEVSIAATLKDGVTLSRLNSIGFPLENTVELLPIGSYGELLLGGVQIARGYLNRHELTAERFVPMPWPTAHSSRGIAYRTGDLARWWPNGELEFAGRIDFQVKIRGYRIELGEIEHALRSQTGVVEAVVVICATGESEGGLVAYLRPKNVASGCSSLGAVHLARRLSIELSMHLEPTLVFNYPTIEAIALLVQGGCPKVRQKVPRSTLCECRSICFVAKLQVHKPSDLDMLLICKLDASRVAPFLRWGCSPLHHVSYTVPSSMSYLEALSADPRFLAACLEFSLDLHCKHGYARGEGGSFFLLGSNFEETRAQVLGCAAPNGLSQRNLLESVKSVGAAIAALCVNSKSAQCSSSKSNLGHLEASAAAGGLVSLMLVALKMFMITGNAQLNQSTPMHPLATNTLRT</sequence>
<dbReference type="Gene3D" id="3.30.300.30">
    <property type="match status" value="1"/>
</dbReference>